<sequence>MSNALDTNALDTSAWLSPEQIQALGKVGVLYGGFSAERTVSLATGSAIYNALIDAGIDAELYDVDRQFLSVLIDKPFDFAFIALHGRGGEDGTLQAILDWLEIPYVGSGMQASAIAMDKVKTKQIWQASGLPVLPQMLLHAGVCPADVVAQVGLPLAIKPALEGSSVGISKVCSEAEIMPAYEKARGYDRVIMAERWVEGDELTGAIIGDEVMPLIRIRMQTGFYDYEAKYVTGATAYECPCGLPAEQEAAIQTLMKSAAKAIGVKDWSRVDVMLDAAQQPWLLEINTIPGMTPTSLVPKAAKQAGMRFEDTVIKILKTSWESYHA</sequence>
<evidence type="ECO:0000256" key="7">
    <source>
        <dbReference type="ARBA" id="ARBA00022490"/>
    </source>
</evidence>
<keyword evidence="7 18" id="KW-0963">Cytoplasm</keyword>
<comment type="cofactor">
    <cofactor evidence="1">
        <name>Mn(2+)</name>
        <dbReference type="ChEBI" id="CHEBI:29035"/>
    </cofactor>
</comment>
<dbReference type="PROSITE" id="PS00844">
    <property type="entry name" value="DALA_DALA_LIGASE_2"/>
    <property type="match status" value="1"/>
</dbReference>
<dbReference type="InterPro" id="IPR016185">
    <property type="entry name" value="PreATP-grasp_dom_sf"/>
</dbReference>
<dbReference type="Pfam" id="PF01820">
    <property type="entry name" value="Dala_Dala_lig_N"/>
    <property type="match status" value="1"/>
</dbReference>
<accession>A0A6N7EXF6</accession>
<dbReference type="EMBL" id="WHNW01000005">
    <property type="protein sequence ID" value="MPV86275.1"/>
    <property type="molecule type" value="Genomic_DNA"/>
</dbReference>
<dbReference type="PROSITE" id="PS00843">
    <property type="entry name" value="DALA_DALA_LIGASE_1"/>
    <property type="match status" value="1"/>
</dbReference>
<evidence type="ECO:0000256" key="18">
    <source>
        <dbReference type="HAMAP-Rule" id="MF_00047"/>
    </source>
</evidence>
<evidence type="ECO:0000256" key="12">
    <source>
        <dbReference type="ARBA" id="ARBA00022842"/>
    </source>
</evidence>
<keyword evidence="10 21" id="KW-0547">Nucleotide-binding</keyword>
<comment type="catalytic activity">
    <reaction evidence="17 18">
        <text>2 D-alanine + ATP = D-alanyl-D-alanine + ADP + phosphate + H(+)</text>
        <dbReference type="Rhea" id="RHEA:11224"/>
        <dbReference type="ChEBI" id="CHEBI:15378"/>
        <dbReference type="ChEBI" id="CHEBI:30616"/>
        <dbReference type="ChEBI" id="CHEBI:43474"/>
        <dbReference type="ChEBI" id="CHEBI:57416"/>
        <dbReference type="ChEBI" id="CHEBI:57822"/>
        <dbReference type="ChEBI" id="CHEBI:456216"/>
        <dbReference type="EC" id="6.3.2.4"/>
    </reaction>
</comment>
<evidence type="ECO:0000256" key="10">
    <source>
        <dbReference type="ARBA" id="ARBA00022741"/>
    </source>
</evidence>
<organism evidence="23 24">
    <name type="scientific">Ostreibacterium oceani</name>
    <dbReference type="NCBI Taxonomy" id="2654998"/>
    <lineage>
        <taxon>Bacteria</taxon>
        <taxon>Pseudomonadati</taxon>
        <taxon>Pseudomonadota</taxon>
        <taxon>Gammaproteobacteria</taxon>
        <taxon>Cardiobacteriales</taxon>
        <taxon>Ostreibacteriaceae</taxon>
        <taxon>Ostreibacterium</taxon>
    </lineage>
</organism>
<dbReference type="EC" id="6.3.2.4" evidence="6 18"/>
<feature type="active site" evidence="19">
    <location>
        <position position="37"/>
    </location>
</feature>
<evidence type="ECO:0000256" key="5">
    <source>
        <dbReference type="ARBA" id="ARBA00010871"/>
    </source>
</evidence>
<feature type="domain" description="ATP-grasp" evidence="22">
    <location>
        <begin position="123"/>
        <end position="318"/>
    </location>
</feature>
<comment type="similarity">
    <text evidence="5 18">Belongs to the D-alanine--D-alanine ligase family.</text>
</comment>
<dbReference type="InterPro" id="IPR005905">
    <property type="entry name" value="D_ala_D_ala"/>
</dbReference>
<evidence type="ECO:0000256" key="8">
    <source>
        <dbReference type="ARBA" id="ARBA00022598"/>
    </source>
</evidence>
<keyword evidence="11 21" id="KW-0067">ATP-binding</keyword>
<dbReference type="PANTHER" id="PTHR23132:SF23">
    <property type="entry name" value="D-ALANINE--D-ALANINE LIGASE B"/>
    <property type="match status" value="1"/>
</dbReference>
<evidence type="ECO:0000256" key="21">
    <source>
        <dbReference type="PROSITE-ProRule" id="PRU00409"/>
    </source>
</evidence>
<comment type="pathway">
    <text evidence="4 18">Cell wall biogenesis; peptidoglycan biosynthesis.</text>
</comment>
<dbReference type="InParanoid" id="A0A6N7EXF6"/>
<evidence type="ECO:0000313" key="23">
    <source>
        <dbReference type="EMBL" id="MPV86275.1"/>
    </source>
</evidence>
<dbReference type="SUPFAM" id="SSF56059">
    <property type="entry name" value="Glutathione synthetase ATP-binding domain-like"/>
    <property type="match status" value="1"/>
</dbReference>
<evidence type="ECO:0000256" key="16">
    <source>
        <dbReference type="ARBA" id="ARBA00023316"/>
    </source>
</evidence>
<feature type="binding site" evidence="20">
    <location>
        <position position="287"/>
    </location>
    <ligand>
        <name>Mg(2+)</name>
        <dbReference type="ChEBI" id="CHEBI:18420"/>
        <label>2</label>
    </ligand>
</feature>
<feature type="active site" evidence="19">
    <location>
        <position position="296"/>
    </location>
</feature>
<feature type="binding site" evidence="20">
    <location>
        <position position="285"/>
    </location>
    <ligand>
        <name>Mg(2+)</name>
        <dbReference type="ChEBI" id="CHEBI:18420"/>
        <label>2</label>
    </ligand>
</feature>
<evidence type="ECO:0000313" key="24">
    <source>
        <dbReference type="Proteomes" id="UP000471298"/>
    </source>
</evidence>
<feature type="active site" evidence="19">
    <location>
        <position position="165"/>
    </location>
</feature>
<feature type="binding site" evidence="20">
    <location>
        <position position="272"/>
    </location>
    <ligand>
        <name>Mg(2+)</name>
        <dbReference type="ChEBI" id="CHEBI:18420"/>
        <label>1</label>
    </ligand>
</feature>
<dbReference type="Pfam" id="PF07478">
    <property type="entry name" value="Dala_Dala_lig_C"/>
    <property type="match status" value="1"/>
</dbReference>
<dbReference type="InterPro" id="IPR013815">
    <property type="entry name" value="ATP_grasp_subdomain_1"/>
</dbReference>
<protein>
    <recommendedName>
        <fullName evidence="6 18">D-alanine--D-alanine ligase</fullName>
        <ecNumber evidence="6 18">6.3.2.4</ecNumber>
    </recommendedName>
    <alternativeName>
        <fullName evidence="18">D-Ala-D-Ala ligase</fullName>
    </alternativeName>
    <alternativeName>
        <fullName evidence="18">D-alanylalanine synthetase</fullName>
    </alternativeName>
</protein>
<evidence type="ECO:0000256" key="19">
    <source>
        <dbReference type="PIRSR" id="PIRSR039102-1"/>
    </source>
</evidence>
<evidence type="ECO:0000256" key="1">
    <source>
        <dbReference type="ARBA" id="ARBA00001936"/>
    </source>
</evidence>
<dbReference type="FunCoup" id="A0A6N7EXF6">
    <property type="interactions" value="269"/>
</dbReference>
<comment type="subcellular location">
    <subcellularLocation>
        <location evidence="3 18">Cytoplasm</location>
    </subcellularLocation>
</comment>
<dbReference type="InterPro" id="IPR011095">
    <property type="entry name" value="Dala_Dala_lig_C"/>
</dbReference>
<evidence type="ECO:0000256" key="6">
    <source>
        <dbReference type="ARBA" id="ARBA00012216"/>
    </source>
</evidence>
<dbReference type="NCBIfam" id="TIGR01205">
    <property type="entry name" value="D_ala_D_alaTIGR"/>
    <property type="match status" value="1"/>
</dbReference>
<dbReference type="Proteomes" id="UP000471298">
    <property type="component" value="Unassembled WGS sequence"/>
</dbReference>
<dbReference type="InterPro" id="IPR000291">
    <property type="entry name" value="D-Ala_lig_Van_CS"/>
</dbReference>
<dbReference type="Gene3D" id="3.40.50.20">
    <property type="match status" value="1"/>
</dbReference>
<evidence type="ECO:0000256" key="15">
    <source>
        <dbReference type="ARBA" id="ARBA00023211"/>
    </source>
</evidence>
<dbReference type="GO" id="GO:0046872">
    <property type="term" value="F:metal ion binding"/>
    <property type="evidence" value="ECO:0007669"/>
    <property type="project" value="UniProtKB-KW"/>
</dbReference>
<evidence type="ECO:0000256" key="20">
    <source>
        <dbReference type="PIRSR" id="PIRSR039102-3"/>
    </source>
</evidence>
<name>A0A6N7EXF6_9GAMM</name>
<dbReference type="Gene3D" id="3.30.1490.20">
    <property type="entry name" value="ATP-grasp fold, A domain"/>
    <property type="match status" value="1"/>
</dbReference>
<keyword evidence="16 18" id="KW-0961">Cell wall biogenesis/degradation</keyword>
<comment type="cofactor">
    <cofactor evidence="20">
        <name>Mg(2+)</name>
        <dbReference type="ChEBI" id="CHEBI:18420"/>
    </cofactor>
    <cofactor evidence="20">
        <name>Mn(2+)</name>
        <dbReference type="ChEBI" id="CHEBI:29035"/>
    </cofactor>
    <text evidence="20">Binds 2 magnesium or manganese ions per subunit.</text>
</comment>
<evidence type="ECO:0000256" key="3">
    <source>
        <dbReference type="ARBA" id="ARBA00004496"/>
    </source>
</evidence>
<evidence type="ECO:0000259" key="22">
    <source>
        <dbReference type="PROSITE" id="PS50975"/>
    </source>
</evidence>
<dbReference type="HAMAP" id="MF_00047">
    <property type="entry name" value="Dala_Dala_lig"/>
    <property type="match status" value="1"/>
</dbReference>
<evidence type="ECO:0000256" key="2">
    <source>
        <dbReference type="ARBA" id="ARBA00003921"/>
    </source>
</evidence>
<dbReference type="InterPro" id="IPR011761">
    <property type="entry name" value="ATP-grasp"/>
</dbReference>
<dbReference type="AlphaFoldDB" id="A0A6N7EXF6"/>
<dbReference type="RefSeq" id="WP_152810272.1">
    <property type="nucleotide sequence ID" value="NZ_WHNW01000005.1"/>
</dbReference>
<dbReference type="SUPFAM" id="SSF52440">
    <property type="entry name" value="PreATP-grasp domain"/>
    <property type="match status" value="1"/>
</dbReference>
<feature type="binding site" evidence="20">
    <location>
        <position position="285"/>
    </location>
    <ligand>
        <name>Mg(2+)</name>
        <dbReference type="ChEBI" id="CHEBI:18420"/>
        <label>1</label>
    </ligand>
</feature>
<dbReference type="NCBIfam" id="NF002378">
    <property type="entry name" value="PRK01372.1"/>
    <property type="match status" value="1"/>
</dbReference>
<evidence type="ECO:0000256" key="14">
    <source>
        <dbReference type="ARBA" id="ARBA00022984"/>
    </source>
</evidence>
<evidence type="ECO:0000256" key="13">
    <source>
        <dbReference type="ARBA" id="ARBA00022960"/>
    </source>
</evidence>
<dbReference type="InterPro" id="IPR011127">
    <property type="entry name" value="Dala_Dala_lig_N"/>
</dbReference>
<keyword evidence="13 18" id="KW-0133">Cell shape</keyword>
<keyword evidence="12 20" id="KW-0460">Magnesium</keyword>
<dbReference type="GO" id="GO:0005829">
    <property type="term" value="C:cytosol"/>
    <property type="evidence" value="ECO:0007669"/>
    <property type="project" value="TreeGrafter"/>
</dbReference>
<keyword evidence="8 18" id="KW-0436">Ligase</keyword>
<keyword evidence="9 20" id="KW-0479">Metal-binding</keyword>
<keyword evidence="24" id="KW-1185">Reference proteome</keyword>
<gene>
    <name evidence="18" type="primary">ddl</name>
    <name evidence="23" type="ORF">GCU85_05970</name>
</gene>
<dbReference type="PROSITE" id="PS50975">
    <property type="entry name" value="ATP_GRASP"/>
    <property type="match status" value="1"/>
</dbReference>
<reference evidence="23 24" key="1">
    <citation type="submission" date="2019-10" db="EMBL/GenBank/DDBJ databases">
        <title>Cardiobacteriales fam. a chemoheterotrophic member of the order Cardiobacteriales, and proposal of Cardiobacteriales fam. nov.</title>
        <authorList>
            <person name="Wang C."/>
        </authorList>
    </citation>
    <scope>NUCLEOTIDE SEQUENCE [LARGE SCALE GENOMIC DNA]</scope>
    <source>
        <strain evidence="23 24">ML27</strain>
    </source>
</reference>
<evidence type="ECO:0000256" key="17">
    <source>
        <dbReference type="ARBA" id="ARBA00047614"/>
    </source>
</evidence>
<dbReference type="PANTHER" id="PTHR23132">
    <property type="entry name" value="D-ALANINE--D-ALANINE LIGASE"/>
    <property type="match status" value="1"/>
</dbReference>
<comment type="function">
    <text evidence="2 18">Cell wall formation.</text>
</comment>
<keyword evidence="15 20" id="KW-0464">Manganese</keyword>
<dbReference type="GO" id="GO:0008360">
    <property type="term" value="P:regulation of cell shape"/>
    <property type="evidence" value="ECO:0007669"/>
    <property type="project" value="UniProtKB-KW"/>
</dbReference>
<evidence type="ECO:0000256" key="9">
    <source>
        <dbReference type="ARBA" id="ARBA00022723"/>
    </source>
</evidence>
<comment type="caution">
    <text evidence="23">The sequence shown here is derived from an EMBL/GenBank/DDBJ whole genome shotgun (WGS) entry which is preliminary data.</text>
</comment>
<evidence type="ECO:0000256" key="11">
    <source>
        <dbReference type="ARBA" id="ARBA00022840"/>
    </source>
</evidence>
<keyword evidence="14 18" id="KW-0573">Peptidoglycan synthesis</keyword>
<dbReference type="GO" id="GO:0008716">
    <property type="term" value="F:D-alanine-D-alanine ligase activity"/>
    <property type="evidence" value="ECO:0007669"/>
    <property type="project" value="UniProtKB-UniRule"/>
</dbReference>
<dbReference type="GO" id="GO:0071555">
    <property type="term" value="P:cell wall organization"/>
    <property type="evidence" value="ECO:0007669"/>
    <property type="project" value="UniProtKB-KW"/>
</dbReference>
<dbReference type="Gene3D" id="3.30.470.20">
    <property type="entry name" value="ATP-grasp fold, B domain"/>
    <property type="match status" value="1"/>
</dbReference>
<dbReference type="GO" id="GO:0009252">
    <property type="term" value="P:peptidoglycan biosynthetic process"/>
    <property type="evidence" value="ECO:0007669"/>
    <property type="project" value="UniProtKB-UniRule"/>
</dbReference>
<dbReference type="GO" id="GO:0005524">
    <property type="term" value="F:ATP binding"/>
    <property type="evidence" value="ECO:0007669"/>
    <property type="project" value="UniProtKB-UniRule"/>
</dbReference>
<dbReference type="UniPathway" id="UPA00219"/>
<dbReference type="PIRSF" id="PIRSF039102">
    <property type="entry name" value="Ddl/VanB"/>
    <property type="match status" value="1"/>
</dbReference>
<evidence type="ECO:0000256" key="4">
    <source>
        <dbReference type="ARBA" id="ARBA00004752"/>
    </source>
</evidence>
<dbReference type="FunFam" id="3.30.470.20:FF:000008">
    <property type="entry name" value="D-alanine--D-alanine ligase"/>
    <property type="match status" value="1"/>
</dbReference>
<proteinExistence type="inferred from homology"/>